<dbReference type="EMBL" id="JAGGLD010000003">
    <property type="protein sequence ID" value="MBP2001348.1"/>
    <property type="molecule type" value="Genomic_DNA"/>
</dbReference>
<evidence type="ECO:0000313" key="1">
    <source>
        <dbReference type="EMBL" id="MBP2001348.1"/>
    </source>
</evidence>
<dbReference type="Proteomes" id="UP001519288">
    <property type="component" value="Unassembled WGS sequence"/>
</dbReference>
<organism evidence="1 2">
    <name type="scientific">Paenibacillus shirakamiensis</name>
    <dbReference type="NCBI Taxonomy" id="1265935"/>
    <lineage>
        <taxon>Bacteria</taxon>
        <taxon>Bacillati</taxon>
        <taxon>Bacillota</taxon>
        <taxon>Bacilli</taxon>
        <taxon>Bacillales</taxon>
        <taxon>Paenibacillaceae</taxon>
        <taxon>Paenibacillus</taxon>
    </lineage>
</organism>
<name>A0ABS4JHZ9_9BACL</name>
<sequence>MNFQELAKGFIAKEVEVLIPNDLLTGILISVDARTLVIKVPGVLYGPVRDIALIPLHAVEFIRIVATS</sequence>
<evidence type="ECO:0008006" key="3">
    <source>
        <dbReference type="Google" id="ProtNLM"/>
    </source>
</evidence>
<gene>
    <name evidence="1" type="ORF">J2Z69_002391</name>
</gene>
<accession>A0ABS4JHZ9</accession>
<keyword evidence="2" id="KW-1185">Reference proteome</keyword>
<protein>
    <recommendedName>
        <fullName evidence="3">DUF2642 domain-containing protein</fullName>
    </recommendedName>
</protein>
<proteinExistence type="predicted"/>
<dbReference type="RefSeq" id="WP_209862476.1">
    <property type="nucleotide sequence ID" value="NZ_JAGGLD010000003.1"/>
</dbReference>
<evidence type="ECO:0000313" key="2">
    <source>
        <dbReference type="Proteomes" id="UP001519288"/>
    </source>
</evidence>
<reference evidence="1 2" key="1">
    <citation type="submission" date="2021-03" db="EMBL/GenBank/DDBJ databases">
        <title>Genomic Encyclopedia of Type Strains, Phase IV (KMG-IV): sequencing the most valuable type-strain genomes for metagenomic binning, comparative biology and taxonomic classification.</title>
        <authorList>
            <person name="Goeker M."/>
        </authorList>
    </citation>
    <scope>NUCLEOTIDE SEQUENCE [LARGE SCALE GENOMIC DNA]</scope>
    <source>
        <strain evidence="1 2">DSM 26806</strain>
    </source>
</reference>
<comment type="caution">
    <text evidence="1">The sequence shown here is derived from an EMBL/GenBank/DDBJ whole genome shotgun (WGS) entry which is preliminary data.</text>
</comment>